<evidence type="ECO:0000313" key="1">
    <source>
        <dbReference type="EMBL" id="GAG71722.1"/>
    </source>
</evidence>
<dbReference type="EMBL" id="BART01006935">
    <property type="protein sequence ID" value="GAG71722.1"/>
    <property type="molecule type" value="Genomic_DNA"/>
</dbReference>
<reference evidence="1" key="1">
    <citation type="journal article" date="2014" name="Front. Microbiol.">
        <title>High frequency of phylogenetically diverse reductive dehalogenase-homologous genes in deep subseafloor sedimentary metagenomes.</title>
        <authorList>
            <person name="Kawai M."/>
            <person name="Futagami T."/>
            <person name="Toyoda A."/>
            <person name="Takaki Y."/>
            <person name="Nishi S."/>
            <person name="Hori S."/>
            <person name="Arai W."/>
            <person name="Tsubouchi T."/>
            <person name="Morono Y."/>
            <person name="Uchiyama I."/>
            <person name="Ito T."/>
            <person name="Fujiyama A."/>
            <person name="Inagaki F."/>
            <person name="Takami H."/>
        </authorList>
    </citation>
    <scope>NUCLEOTIDE SEQUENCE</scope>
    <source>
        <strain evidence="1">Expedition CK06-06</strain>
    </source>
</reference>
<dbReference type="AlphaFoldDB" id="X1AQV1"/>
<name>X1AQV1_9ZZZZ</name>
<accession>X1AQV1</accession>
<protein>
    <submittedName>
        <fullName evidence="1">Uncharacterized protein</fullName>
    </submittedName>
</protein>
<organism evidence="1">
    <name type="scientific">marine sediment metagenome</name>
    <dbReference type="NCBI Taxonomy" id="412755"/>
    <lineage>
        <taxon>unclassified sequences</taxon>
        <taxon>metagenomes</taxon>
        <taxon>ecological metagenomes</taxon>
    </lineage>
</organism>
<comment type="caution">
    <text evidence="1">The sequence shown here is derived from an EMBL/GenBank/DDBJ whole genome shotgun (WGS) entry which is preliminary data.</text>
</comment>
<feature type="non-terminal residue" evidence="1">
    <location>
        <position position="90"/>
    </location>
</feature>
<proteinExistence type="predicted"/>
<sequence length="90" mass="10303">MVFHFYHPNLLFIEFAGTSALLSLASLKAVSNLAINLLYSPNIRLNKQITQYYRNSTKCTNSQINQSIYNSTYTLDLIQQIKRAEDIADN</sequence>
<gene>
    <name evidence="1" type="ORF">S01H4_15815</name>
</gene>